<dbReference type="InterPro" id="IPR043128">
    <property type="entry name" value="Rev_trsase/Diguanyl_cyclase"/>
</dbReference>
<dbReference type="SUPFAM" id="SSF56672">
    <property type="entry name" value="DNA/RNA polymerases"/>
    <property type="match status" value="1"/>
</dbReference>
<dbReference type="Proteomes" id="UP001314205">
    <property type="component" value="Unassembled WGS sequence"/>
</dbReference>
<protein>
    <recommendedName>
        <fullName evidence="3">Reverse transcriptase</fullName>
    </recommendedName>
</protein>
<comment type="caution">
    <text evidence="1">The sequence shown here is derived from an EMBL/GenBank/DDBJ whole genome shotgun (WGS) entry which is preliminary data.</text>
</comment>
<dbReference type="PANTHER" id="PTHR24559:SF444">
    <property type="entry name" value="REVERSE TRANSCRIPTASE DOMAIN-CONTAINING PROTEIN"/>
    <property type="match status" value="1"/>
</dbReference>
<name>A0AAV1L6Z6_9NEOP</name>
<dbReference type="Gene3D" id="3.30.70.270">
    <property type="match status" value="1"/>
</dbReference>
<evidence type="ECO:0000313" key="1">
    <source>
        <dbReference type="EMBL" id="CAK1590748.1"/>
    </source>
</evidence>
<gene>
    <name evidence="1" type="ORF">PARMNEM_LOCUS11069</name>
</gene>
<dbReference type="PANTHER" id="PTHR24559">
    <property type="entry name" value="TRANSPOSON TY3-I GAG-POL POLYPROTEIN"/>
    <property type="match status" value="1"/>
</dbReference>
<accession>A0AAV1L6Z6</accession>
<dbReference type="EMBL" id="CAVLGL010000086">
    <property type="protein sequence ID" value="CAK1590748.1"/>
    <property type="molecule type" value="Genomic_DNA"/>
</dbReference>
<dbReference type="AlphaFoldDB" id="A0AAV1L6Z6"/>
<evidence type="ECO:0008006" key="3">
    <source>
        <dbReference type="Google" id="ProtNLM"/>
    </source>
</evidence>
<dbReference type="InterPro" id="IPR053134">
    <property type="entry name" value="RNA-dir_DNA_polymerase"/>
</dbReference>
<dbReference type="Gene3D" id="3.10.10.10">
    <property type="entry name" value="HIV Type 1 Reverse Transcriptase, subunit A, domain 1"/>
    <property type="match status" value="1"/>
</dbReference>
<dbReference type="CDD" id="cd01647">
    <property type="entry name" value="RT_LTR"/>
    <property type="match status" value="1"/>
</dbReference>
<dbReference type="InterPro" id="IPR043502">
    <property type="entry name" value="DNA/RNA_pol_sf"/>
</dbReference>
<evidence type="ECO:0000313" key="2">
    <source>
        <dbReference type="Proteomes" id="UP001314205"/>
    </source>
</evidence>
<reference evidence="1 2" key="1">
    <citation type="submission" date="2023-11" db="EMBL/GenBank/DDBJ databases">
        <authorList>
            <person name="Hedman E."/>
            <person name="Englund M."/>
            <person name="Stromberg M."/>
            <person name="Nyberg Akerstrom W."/>
            <person name="Nylinder S."/>
            <person name="Jareborg N."/>
            <person name="Kallberg Y."/>
            <person name="Kronander E."/>
        </authorList>
    </citation>
    <scope>NUCLEOTIDE SEQUENCE [LARGE SCALE GENOMIC DNA]</scope>
</reference>
<proteinExistence type="predicted"/>
<sequence length="101" mass="11438">MIVQGICRPSKSPWSSPLHVVPKKNGELRVCGDYRRLNSITTPDHYPIPRVKDFFTHQLSDETILSAIDLNRSYQQIKTAIITPMGLFEFPRMTPGLKNAG</sequence>
<organism evidence="1 2">
    <name type="scientific">Parnassius mnemosyne</name>
    <name type="common">clouded apollo</name>
    <dbReference type="NCBI Taxonomy" id="213953"/>
    <lineage>
        <taxon>Eukaryota</taxon>
        <taxon>Metazoa</taxon>
        <taxon>Ecdysozoa</taxon>
        <taxon>Arthropoda</taxon>
        <taxon>Hexapoda</taxon>
        <taxon>Insecta</taxon>
        <taxon>Pterygota</taxon>
        <taxon>Neoptera</taxon>
        <taxon>Endopterygota</taxon>
        <taxon>Lepidoptera</taxon>
        <taxon>Glossata</taxon>
        <taxon>Ditrysia</taxon>
        <taxon>Papilionoidea</taxon>
        <taxon>Papilionidae</taxon>
        <taxon>Parnassiinae</taxon>
        <taxon>Parnassini</taxon>
        <taxon>Parnassius</taxon>
        <taxon>Driopa</taxon>
    </lineage>
</organism>
<keyword evidence="2" id="KW-1185">Reference proteome</keyword>
<dbReference type="GO" id="GO:0071897">
    <property type="term" value="P:DNA biosynthetic process"/>
    <property type="evidence" value="ECO:0007669"/>
    <property type="project" value="UniProtKB-ARBA"/>
</dbReference>